<keyword evidence="1" id="KW-0472">Membrane</keyword>
<dbReference type="RefSeq" id="WP_089024318.1">
    <property type="nucleotide sequence ID" value="NZ_NIQC01000031.1"/>
</dbReference>
<sequence>MNRKFEINTLVRIAFLLAFSILGAQIKIPSLIGTPALDSFPAYLAALSWGGTPGAIVGFLGHFFTSLIVGFPLSLPLHLIIGIGMVGCVIAVSKTVMHYGKLPACIIGVIANGIILPSIFVVIPGFGVSFFLSMIPALIVSSSINIILAYSMSPVADRILGADVNITKGVESD</sequence>
<evidence type="ECO:0000313" key="3">
    <source>
        <dbReference type="Proteomes" id="UP000214588"/>
    </source>
</evidence>
<name>A0A226BXW4_9FIRM</name>
<organism evidence="2 3">
    <name type="scientific">Natranaerobius trueperi</name>
    <dbReference type="NCBI Taxonomy" id="759412"/>
    <lineage>
        <taxon>Bacteria</taxon>
        <taxon>Bacillati</taxon>
        <taxon>Bacillota</taxon>
        <taxon>Clostridia</taxon>
        <taxon>Natranaerobiales</taxon>
        <taxon>Natranaerobiaceae</taxon>
        <taxon>Natranaerobius</taxon>
    </lineage>
</organism>
<evidence type="ECO:0000256" key="1">
    <source>
        <dbReference type="SAM" id="Phobius"/>
    </source>
</evidence>
<keyword evidence="1" id="KW-1133">Transmembrane helix</keyword>
<proteinExistence type="predicted"/>
<accession>A0A226BXW4</accession>
<protein>
    <submittedName>
        <fullName evidence="2">Alpha-ribazole transporter</fullName>
    </submittedName>
</protein>
<feature type="transmembrane region" description="Helical" evidence="1">
    <location>
        <begin position="104"/>
        <end position="123"/>
    </location>
</feature>
<feature type="transmembrane region" description="Helical" evidence="1">
    <location>
        <begin position="75"/>
        <end position="92"/>
    </location>
</feature>
<keyword evidence="1" id="KW-0812">Transmembrane</keyword>
<reference evidence="2 3" key="1">
    <citation type="submission" date="2017-06" db="EMBL/GenBank/DDBJ databases">
        <title>Draft Genome Sequence of Natranaerobius trueperi halophilic, alkalithermophilic bacteria from soda lakes.</title>
        <authorList>
            <person name="Zhao B."/>
        </authorList>
    </citation>
    <scope>NUCLEOTIDE SEQUENCE [LARGE SCALE GENOMIC DNA]</scope>
    <source>
        <strain evidence="2 3">DSM 18760</strain>
    </source>
</reference>
<dbReference type="OrthoDB" id="5431035at2"/>
<dbReference type="Gene3D" id="1.10.1760.20">
    <property type="match status" value="1"/>
</dbReference>
<feature type="transmembrane region" description="Helical" evidence="1">
    <location>
        <begin position="12"/>
        <end position="32"/>
    </location>
</feature>
<gene>
    <name evidence="2" type="ORF">CDO51_11085</name>
</gene>
<evidence type="ECO:0000313" key="2">
    <source>
        <dbReference type="EMBL" id="OWZ82970.1"/>
    </source>
</evidence>
<feature type="transmembrane region" description="Helical" evidence="1">
    <location>
        <begin position="44"/>
        <end position="69"/>
    </location>
</feature>
<dbReference type="EMBL" id="NIQC01000031">
    <property type="protein sequence ID" value="OWZ82970.1"/>
    <property type="molecule type" value="Genomic_DNA"/>
</dbReference>
<keyword evidence="3" id="KW-1185">Reference proteome</keyword>
<dbReference type="AlphaFoldDB" id="A0A226BXW4"/>
<feature type="transmembrane region" description="Helical" evidence="1">
    <location>
        <begin position="129"/>
        <end position="150"/>
    </location>
</feature>
<dbReference type="Proteomes" id="UP000214588">
    <property type="component" value="Unassembled WGS sequence"/>
</dbReference>
<comment type="caution">
    <text evidence="2">The sequence shown here is derived from an EMBL/GenBank/DDBJ whole genome shotgun (WGS) entry which is preliminary data.</text>
</comment>